<evidence type="ECO:0000313" key="2">
    <source>
        <dbReference type="EMBL" id="GAK43530.1"/>
    </source>
</evidence>
<keyword evidence="1" id="KW-0472">Membrane</keyword>
<feature type="transmembrane region" description="Helical" evidence="1">
    <location>
        <begin position="33"/>
        <end position="50"/>
    </location>
</feature>
<name>A0A081B662_9HYPH</name>
<protein>
    <submittedName>
        <fullName evidence="2">Membrane protein</fullName>
    </submittedName>
</protein>
<feature type="transmembrane region" description="Helical" evidence="1">
    <location>
        <begin position="272"/>
        <end position="291"/>
    </location>
</feature>
<evidence type="ECO:0000313" key="3">
    <source>
        <dbReference type="Proteomes" id="UP000028702"/>
    </source>
</evidence>
<keyword evidence="3" id="KW-1185">Reference proteome</keyword>
<feature type="transmembrane region" description="Helical" evidence="1">
    <location>
        <begin position="198"/>
        <end position="219"/>
    </location>
</feature>
<evidence type="ECO:0000256" key="1">
    <source>
        <dbReference type="SAM" id="Phobius"/>
    </source>
</evidence>
<dbReference type="EMBL" id="BBIO01000001">
    <property type="protein sequence ID" value="GAK43530.1"/>
    <property type="molecule type" value="Genomic_DNA"/>
</dbReference>
<dbReference type="RefSeq" id="WP_045441542.1">
    <property type="nucleotide sequence ID" value="NZ_BBIO01000001.1"/>
</dbReference>
<comment type="caution">
    <text evidence="2">The sequence shown here is derived from an EMBL/GenBank/DDBJ whole genome shotgun (WGS) entry which is preliminary data.</text>
</comment>
<sequence>MADACFTCGVVNEYVTLANAFTQDLSTVLVDPLWVIFLSLAGLWIVIHGIKMVLGKADLMSLAHEFVFVVIAATLMAGQGPTLVNQIYSTSLTVMGGAAGAVLSTASIIEKTGVSTQGASTGSRATLPAGTSGISGVDGMQKLVWVAETGVLKVFGLATEVMSQASLTNPGPILYAILIAVPYVLLLIVYFAQVVVSIFRVMMFAALSPILMLLMAFGWGRGMALTGIKTLFASFMVLFGATVALAVCLYGVKALAVADYSANTPSDVLSLTSSTLWVAMILGWLGTAFMAEATGMANSIAGSQLTNQAAAVITAGVTASGLAALNPNTYKNVAQGIGSWGAGAAGAGLGTISTLRGAYDLATNTRKTTGAALSPVGKAIMDRITTPVFDKGSSK</sequence>
<dbReference type="STRING" id="1333998.M2A_0029"/>
<feature type="transmembrane region" description="Helical" evidence="1">
    <location>
        <begin position="231"/>
        <end position="252"/>
    </location>
</feature>
<gene>
    <name evidence="2" type="ORF">M2A_0029</name>
</gene>
<dbReference type="eggNOG" id="ENOG50304EG">
    <property type="taxonomic scope" value="Bacteria"/>
</dbReference>
<feature type="transmembrane region" description="Helical" evidence="1">
    <location>
        <begin position="62"/>
        <end position="81"/>
    </location>
</feature>
<organism evidence="2 3">
    <name type="scientific">Tepidicaulis marinus</name>
    <dbReference type="NCBI Taxonomy" id="1333998"/>
    <lineage>
        <taxon>Bacteria</taxon>
        <taxon>Pseudomonadati</taxon>
        <taxon>Pseudomonadota</taxon>
        <taxon>Alphaproteobacteria</taxon>
        <taxon>Hyphomicrobiales</taxon>
        <taxon>Parvibaculaceae</taxon>
        <taxon>Tepidicaulis</taxon>
    </lineage>
</organism>
<dbReference type="Proteomes" id="UP000028702">
    <property type="component" value="Unassembled WGS sequence"/>
</dbReference>
<reference evidence="2 3" key="1">
    <citation type="submission" date="2014-07" db="EMBL/GenBank/DDBJ databases">
        <title>Tepidicaulis marinum gen. nov., sp. nov., a novel marine bacterium denitrifying nitrate to nitrous oxide strictly under microaerobic conditions.</title>
        <authorList>
            <person name="Takeuchi M."/>
            <person name="Yamagishi T."/>
            <person name="Kamagata Y."/>
            <person name="Oshima K."/>
            <person name="Hattori M."/>
            <person name="Katayama T."/>
            <person name="Hanada S."/>
            <person name="Tamaki H."/>
            <person name="Marumo K."/>
            <person name="Maeda H."/>
            <person name="Nedachi M."/>
            <person name="Iwasaki W."/>
            <person name="Suwa Y."/>
            <person name="Sakata S."/>
        </authorList>
    </citation>
    <scope>NUCLEOTIDE SEQUENCE [LARGE SCALE GENOMIC DNA]</scope>
    <source>
        <strain evidence="2 3">MA2</strain>
    </source>
</reference>
<accession>A0A081B662</accession>
<feature type="transmembrane region" description="Helical" evidence="1">
    <location>
        <begin position="172"/>
        <end position="192"/>
    </location>
</feature>
<keyword evidence="1" id="KW-1133">Transmembrane helix</keyword>
<keyword evidence="1" id="KW-0812">Transmembrane</keyword>
<proteinExistence type="predicted"/>
<dbReference type="AlphaFoldDB" id="A0A081B662"/>